<dbReference type="RefSeq" id="WP_015693307.1">
    <property type="nucleotide sequence ID" value="NC_016940.1"/>
</dbReference>
<evidence type="ECO:0000256" key="1">
    <source>
        <dbReference type="SAM" id="SignalP"/>
    </source>
</evidence>
<dbReference type="HOGENOM" id="CLU_1053330_0_0_10"/>
<dbReference type="KEGG" id="sgn:SGRA_2977"/>
<dbReference type="STRING" id="984262.SGRA_2977"/>
<protein>
    <submittedName>
        <fullName evidence="2">Peptidase m48 ste24p</fullName>
    </submittedName>
</protein>
<dbReference type="PROSITE" id="PS51257">
    <property type="entry name" value="PROKAR_LIPOPROTEIN"/>
    <property type="match status" value="1"/>
</dbReference>
<feature type="chain" id="PRO_5003604894" evidence="1">
    <location>
        <begin position="22"/>
        <end position="264"/>
    </location>
</feature>
<feature type="signal peptide" evidence="1">
    <location>
        <begin position="1"/>
        <end position="21"/>
    </location>
</feature>
<dbReference type="EMBL" id="CP002831">
    <property type="protein sequence ID" value="AFC25705.1"/>
    <property type="molecule type" value="Genomic_DNA"/>
</dbReference>
<accession>H6LAW2</accession>
<organism evidence="2 3">
    <name type="scientific">Saprospira grandis (strain Lewin)</name>
    <dbReference type="NCBI Taxonomy" id="984262"/>
    <lineage>
        <taxon>Bacteria</taxon>
        <taxon>Pseudomonadati</taxon>
        <taxon>Bacteroidota</taxon>
        <taxon>Saprospiria</taxon>
        <taxon>Saprospirales</taxon>
        <taxon>Saprospiraceae</taxon>
        <taxon>Saprospira</taxon>
    </lineage>
</organism>
<sequence>MSVFRIYLLAFFILFSLSACQKQAPKIEHQLQAADDSRIGQAIDAQFVAHWDSLPEVELLQPTDYPQAYNYLDSQLLFCLAQPQFEHAQTFNWQLRIFQAAEKEQLFVAPGGYLYFSTDFLRFLANEEELKAVLAHAMLSIDQRIISQQLQEAFSISYLLDLALGAEPDAPAQLLALVETVAYKKEEMQQLEPLFEALLCQIDSSPDSMRSFLQRVEGQNDFDWAWRFNSDFDWSAALASNNNCPLSPTMLSSNNYLSFLDQLP</sequence>
<name>H6LAW2_SAPGL</name>
<dbReference type="Proteomes" id="UP000007519">
    <property type="component" value="Chromosome"/>
</dbReference>
<evidence type="ECO:0000313" key="3">
    <source>
        <dbReference type="Proteomes" id="UP000007519"/>
    </source>
</evidence>
<keyword evidence="1" id="KW-0732">Signal</keyword>
<gene>
    <name evidence="2" type="ordered locus">SGRA_2977</name>
</gene>
<evidence type="ECO:0000313" key="2">
    <source>
        <dbReference type="EMBL" id="AFC25705.1"/>
    </source>
</evidence>
<keyword evidence="3" id="KW-1185">Reference proteome</keyword>
<dbReference type="eggNOG" id="COG4784">
    <property type="taxonomic scope" value="Bacteria"/>
</dbReference>
<proteinExistence type="predicted"/>
<dbReference type="AlphaFoldDB" id="H6LAW2"/>
<reference evidence="2 3" key="1">
    <citation type="journal article" date="2012" name="Stand. Genomic Sci.">
        <title>Complete genome sequencing and analysis of Saprospira grandis str. Lewin, a predatory marine bacterium.</title>
        <authorList>
            <person name="Saw J.H."/>
            <person name="Yuryev A."/>
            <person name="Kanbe M."/>
            <person name="Hou S."/>
            <person name="Young A.G."/>
            <person name="Aizawa S."/>
            <person name="Alam M."/>
        </authorList>
    </citation>
    <scope>NUCLEOTIDE SEQUENCE [LARGE SCALE GENOMIC DNA]</scope>
    <source>
        <strain evidence="2 3">Lewin</strain>
    </source>
</reference>